<comment type="caution">
    <text evidence="10">The sequence shown here is derived from an EMBL/GenBank/DDBJ whole genome shotgun (WGS) entry which is preliminary data.</text>
</comment>
<dbReference type="PANTHER" id="PTHR36701">
    <property type="entry name" value="EPOXYQUEUOSINE REDUCTASE QUEH"/>
    <property type="match status" value="1"/>
</dbReference>
<sequence>MTISRQKSSIVLNEIGIKLSKLFPKTKYLISDFKKGGGIDKGLEIAKKHNMYRQDYCGCYYSYLNEENKKKKKSD</sequence>
<proteinExistence type="predicted"/>
<evidence type="ECO:0000256" key="6">
    <source>
        <dbReference type="ARBA" id="ARBA00023004"/>
    </source>
</evidence>
<evidence type="ECO:0000256" key="3">
    <source>
        <dbReference type="ARBA" id="ARBA00022723"/>
    </source>
</evidence>
<gene>
    <name evidence="10" type="primary">queH_14</name>
    <name evidence="10" type="ORF">SDC9_191522</name>
</gene>
<dbReference type="GO" id="GO:0052693">
    <property type="term" value="F:epoxyqueuosine reductase activity"/>
    <property type="evidence" value="ECO:0007669"/>
    <property type="project" value="UniProtKB-EC"/>
</dbReference>
<keyword evidence="4" id="KW-0671">Queuosine biosynthesis</keyword>
<keyword evidence="8" id="KW-1015">Disulfide bond</keyword>
<keyword evidence="2" id="KW-0819">tRNA processing</keyword>
<keyword evidence="9" id="KW-0676">Redox-active center</keyword>
<dbReference type="Pfam" id="PF02677">
    <property type="entry name" value="QueH"/>
    <property type="match status" value="1"/>
</dbReference>
<protein>
    <submittedName>
        <fullName evidence="10">Epoxyqueuosine reductase QueH</fullName>
        <ecNumber evidence="10">1.17.99.6</ecNumber>
    </submittedName>
</protein>
<dbReference type="GO" id="GO:0051539">
    <property type="term" value="F:4 iron, 4 sulfur cluster binding"/>
    <property type="evidence" value="ECO:0007669"/>
    <property type="project" value="UniProtKB-KW"/>
</dbReference>
<dbReference type="PANTHER" id="PTHR36701:SF1">
    <property type="entry name" value="EPOXYQUEUOSINE REDUCTASE QUEH"/>
    <property type="match status" value="1"/>
</dbReference>
<keyword evidence="3" id="KW-0479">Metal-binding</keyword>
<keyword evidence="7" id="KW-0411">Iron-sulfur</keyword>
<name>A0A645HY43_9ZZZZ</name>
<dbReference type="GO" id="GO:0008616">
    <property type="term" value="P:tRNA queuosine(34) biosynthetic process"/>
    <property type="evidence" value="ECO:0007669"/>
    <property type="project" value="UniProtKB-KW"/>
</dbReference>
<organism evidence="10">
    <name type="scientific">bioreactor metagenome</name>
    <dbReference type="NCBI Taxonomy" id="1076179"/>
    <lineage>
        <taxon>unclassified sequences</taxon>
        <taxon>metagenomes</taxon>
        <taxon>ecological metagenomes</taxon>
    </lineage>
</organism>
<dbReference type="EMBL" id="VSSQ01102718">
    <property type="protein sequence ID" value="MPN43961.1"/>
    <property type="molecule type" value="Genomic_DNA"/>
</dbReference>
<evidence type="ECO:0000256" key="7">
    <source>
        <dbReference type="ARBA" id="ARBA00023014"/>
    </source>
</evidence>
<accession>A0A645HY43</accession>
<dbReference type="GO" id="GO:0046872">
    <property type="term" value="F:metal ion binding"/>
    <property type="evidence" value="ECO:0007669"/>
    <property type="project" value="UniProtKB-KW"/>
</dbReference>
<evidence type="ECO:0000256" key="9">
    <source>
        <dbReference type="ARBA" id="ARBA00023284"/>
    </source>
</evidence>
<keyword evidence="1" id="KW-0004">4Fe-4S</keyword>
<dbReference type="EC" id="1.17.99.6" evidence="10"/>
<evidence type="ECO:0000256" key="5">
    <source>
        <dbReference type="ARBA" id="ARBA00023002"/>
    </source>
</evidence>
<evidence type="ECO:0000256" key="2">
    <source>
        <dbReference type="ARBA" id="ARBA00022694"/>
    </source>
</evidence>
<keyword evidence="6" id="KW-0408">Iron</keyword>
<evidence type="ECO:0000256" key="8">
    <source>
        <dbReference type="ARBA" id="ARBA00023157"/>
    </source>
</evidence>
<reference evidence="10" key="1">
    <citation type="submission" date="2019-08" db="EMBL/GenBank/DDBJ databases">
        <authorList>
            <person name="Kucharzyk K."/>
            <person name="Murdoch R.W."/>
            <person name="Higgins S."/>
            <person name="Loffler F."/>
        </authorList>
    </citation>
    <scope>NUCLEOTIDE SEQUENCE</scope>
</reference>
<dbReference type="InterPro" id="IPR003828">
    <property type="entry name" value="QueH"/>
</dbReference>
<evidence type="ECO:0000313" key="10">
    <source>
        <dbReference type="EMBL" id="MPN43961.1"/>
    </source>
</evidence>
<keyword evidence="5 10" id="KW-0560">Oxidoreductase</keyword>
<evidence type="ECO:0000256" key="1">
    <source>
        <dbReference type="ARBA" id="ARBA00022485"/>
    </source>
</evidence>
<evidence type="ECO:0000256" key="4">
    <source>
        <dbReference type="ARBA" id="ARBA00022785"/>
    </source>
</evidence>
<dbReference type="AlphaFoldDB" id="A0A645HY43"/>